<dbReference type="AlphaFoldDB" id="A0A8H6C0J3"/>
<keyword evidence="3" id="KW-0347">Helicase</keyword>
<organism evidence="3 4">
    <name type="scientific">Candida albicans</name>
    <name type="common">Yeast</name>
    <dbReference type="NCBI Taxonomy" id="5476"/>
    <lineage>
        <taxon>Eukaryota</taxon>
        <taxon>Fungi</taxon>
        <taxon>Dikarya</taxon>
        <taxon>Ascomycota</taxon>
        <taxon>Saccharomycotina</taxon>
        <taxon>Pichiomycetes</taxon>
        <taxon>Debaryomycetaceae</taxon>
        <taxon>Candida/Lodderomyces clade</taxon>
        <taxon>Candida</taxon>
    </lineage>
</organism>
<keyword evidence="3" id="KW-0067">ATP-binding</keyword>
<dbReference type="Gene3D" id="3.40.50.300">
    <property type="entry name" value="P-loop containing nucleotide triphosphate hydrolases"/>
    <property type="match status" value="1"/>
</dbReference>
<dbReference type="InterPro" id="IPR027417">
    <property type="entry name" value="P-loop_NTPase"/>
</dbReference>
<sequence length="611" mass="69391">MSDHESDNYDSEPDIFEIIVSDSEDDSDMEDLFSAPATGTQNTTMDEECQVEEGVSRRRTVEGHHVSEDNEDYLQRTYGVKSTQYCFRLGKKHIYCRNFIIEERSSGNVVINPTARFYKRASRKVKQDLESVPVHQFTPDEKEIRVDDADLYEMVESKEETVRGMHCVSTQACVGIKKHVKLYMPREVVEGSNFDMKVRDEGYAQVTRSTAVLDQFFSVYEFDDKMSEPDSTAGYIDAGRKIYKAVYDDVIAQHDLANFLGSSLTYHFRNERFVRVLAPETVKQYGTCFGRMLSLIMASKDFDLCERVDTSIANELSARARVGDSRELMYVKLKQYVKNFVNYYPDDLVLVYYDWKETLYAHEAELRRSYGDGVVTVTADIEDMEGVQDVVRTAKVVLATKSFSCGIDLPNIRAIVFFDTDVPVAEMIQVIGRARNKVSHMVELYSNRDPDEVRCFRQQMAAFYGIRAACNNCCGVVDAEHEDMLRKLWEDEPEETNQYDEIVVVAETEEEKNWYDEIVDEAESIMQQIEMGNPVIGKDVSGGVIAVEAVVNARCGCLNFAVGADTGGGTVDRLNEFEEFQELKNLSAKGRGGRTGGGKVYSFSKHSMVEQ</sequence>
<dbReference type="SUPFAM" id="SSF52540">
    <property type="entry name" value="P-loop containing nucleoside triphosphate hydrolases"/>
    <property type="match status" value="1"/>
</dbReference>
<accession>A0A8H6C0J3</accession>
<feature type="domain" description="Helicase C-terminal" evidence="2">
    <location>
        <begin position="332"/>
        <end position="511"/>
    </location>
</feature>
<evidence type="ECO:0000313" key="4">
    <source>
        <dbReference type="Proteomes" id="UP000536275"/>
    </source>
</evidence>
<feature type="region of interest" description="Disordered" evidence="1">
    <location>
        <begin position="25"/>
        <end position="47"/>
    </location>
</feature>
<gene>
    <name evidence="3" type="ORF">FOB64_003667</name>
</gene>
<dbReference type="SMART" id="SM00490">
    <property type="entry name" value="HELICc"/>
    <property type="match status" value="1"/>
</dbReference>
<keyword evidence="3" id="KW-0547">Nucleotide-binding</keyword>
<reference evidence="3 4" key="1">
    <citation type="submission" date="2020-03" db="EMBL/GenBank/DDBJ databases">
        <title>FDA dAtabase for Regulatory Grade micrObial Sequences (FDA-ARGOS): Supporting development and validation of Infectious Disease Dx tests.</title>
        <authorList>
            <person name="Campos J."/>
            <person name="Goldberg B."/>
            <person name="Tallon L."/>
            <person name="Sadzewicz L."/>
            <person name="Vavikolanu K."/>
            <person name="Mehta A."/>
            <person name="Aluvathingal J."/>
            <person name="Nadendla S."/>
            <person name="Nandy P."/>
            <person name="Geyer C."/>
            <person name="Yan Y."/>
            <person name="Sichtig H."/>
        </authorList>
    </citation>
    <scope>NUCLEOTIDE SEQUENCE [LARGE SCALE GENOMIC DNA]</scope>
    <source>
        <strain evidence="3 4">FDAARGOS_656</strain>
    </source>
</reference>
<evidence type="ECO:0000259" key="2">
    <source>
        <dbReference type="PROSITE" id="PS51194"/>
    </source>
</evidence>
<dbReference type="InterPro" id="IPR001650">
    <property type="entry name" value="Helicase_C-like"/>
</dbReference>
<evidence type="ECO:0000256" key="1">
    <source>
        <dbReference type="SAM" id="MobiDB-lite"/>
    </source>
</evidence>
<dbReference type="PROSITE" id="PS51194">
    <property type="entry name" value="HELICASE_CTER"/>
    <property type="match status" value="1"/>
</dbReference>
<keyword evidence="3" id="KW-0378">Hydrolase</keyword>
<dbReference type="CDD" id="cd18785">
    <property type="entry name" value="SF2_C"/>
    <property type="match status" value="1"/>
</dbReference>
<name>A0A8H6C0J3_CANAX</name>
<dbReference type="Pfam" id="PF00271">
    <property type="entry name" value="Helicase_C"/>
    <property type="match status" value="1"/>
</dbReference>
<comment type="caution">
    <text evidence="3">The sequence shown here is derived from an EMBL/GenBank/DDBJ whole genome shotgun (WGS) entry which is preliminary data.</text>
</comment>
<dbReference type="EMBL" id="JABWAD010000049">
    <property type="protein sequence ID" value="KAF6069032.1"/>
    <property type="molecule type" value="Genomic_DNA"/>
</dbReference>
<protein>
    <submittedName>
        <fullName evidence="3">Helicase conserved C-terminal domain family protein</fullName>
    </submittedName>
</protein>
<dbReference type="Proteomes" id="UP000536275">
    <property type="component" value="Unassembled WGS sequence"/>
</dbReference>
<evidence type="ECO:0000313" key="3">
    <source>
        <dbReference type="EMBL" id="KAF6069032.1"/>
    </source>
</evidence>
<dbReference type="GO" id="GO:0004386">
    <property type="term" value="F:helicase activity"/>
    <property type="evidence" value="ECO:0007669"/>
    <property type="project" value="UniProtKB-KW"/>
</dbReference>
<proteinExistence type="predicted"/>